<dbReference type="EMBL" id="QUTC01005843">
    <property type="protein sequence ID" value="RHY55518.1"/>
    <property type="molecule type" value="Genomic_DNA"/>
</dbReference>
<proteinExistence type="inferred from homology"/>
<comment type="subcellular location">
    <subcellularLocation>
        <location evidence="1 7">Nucleus</location>
    </subcellularLocation>
</comment>
<dbReference type="PANTHER" id="PTHR12942:SF2">
    <property type="entry name" value="PRE-MRNA-SPLICING FACTOR SLU7"/>
    <property type="match status" value="1"/>
</dbReference>
<evidence type="ECO:0000256" key="8">
    <source>
        <dbReference type="SAM" id="MobiDB-lite"/>
    </source>
</evidence>
<dbReference type="InterPro" id="IPR021715">
    <property type="entry name" value="Slu7_dom"/>
</dbReference>
<evidence type="ECO:0000256" key="1">
    <source>
        <dbReference type="ARBA" id="ARBA00004123"/>
    </source>
</evidence>
<comment type="subunit">
    <text evidence="7">Associated with the spliceosome.</text>
</comment>
<feature type="region of interest" description="Disordered" evidence="8">
    <location>
        <begin position="184"/>
        <end position="229"/>
    </location>
</feature>
<feature type="compositionally biased region" description="Basic and acidic residues" evidence="8">
    <location>
        <begin position="184"/>
        <end position="200"/>
    </location>
</feature>
<dbReference type="EMBL" id="QUTE01007033">
    <property type="protein sequence ID" value="RHZ30756.1"/>
    <property type="molecule type" value="Genomic_DNA"/>
</dbReference>
<reference evidence="15 16" key="1">
    <citation type="submission" date="2018-08" db="EMBL/GenBank/DDBJ databases">
        <title>Aphanomyces genome sequencing and annotation.</title>
        <authorList>
            <person name="Minardi D."/>
            <person name="Oidtmann B."/>
            <person name="Van Der Giezen M."/>
            <person name="Studholme D.J."/>
        </authorList>
    </citation>
    <scope>NUCLEOTIDE SEQUENCE [LARGE SCALE GENOMIC DNA]</scope>
    <source>
        <strain evidence="14 16">197901</strain>
        <strain evidence="11 18">D2</strain>
        <strain evidence="12 15">SA</strain>
        <strain evidence="13 19">Si</strain>
        <strain evidence="10 17">Yx</strain>
    </source>
</reference>
<evidence type="ECO:0000313" key="15">
    <source>
        <dbReference type="Proteomes" id="UP000265716"/>
    </source>
</evidence>
<keyword evidence="4 7" id="KW-0747">Spliceosome</keyword>
<name>A0A397CYW2_APHAT</name>
<protein>
    <recommendedName>
        <fullName evidence="7">Pre-mRNA-splicing factor SLU7</fullName>
    </recommendedName>
</protein>
<keyword evidence="6 7" id="KW-0539">Nucleus</keyword>
<evidence type="ECO:0000313" key="17">
    <source>
        <dbReference type="Proteomes" id="UP000266239"/>
    </source>
</evidence>
<feature type="domain" description="Pre-mRNA-splicing factor SLU7" evidence="9">
    <location>
        <begin position="149"/>
        <end position="422"/>
    </location>
</feature>
<dbReference type="GO" id="GO:0000398">
    <property type="term" value="P:mRNA splicing, via spliceosome"/>
    <property type="evidence" value="ECO:0007669"/>
    <property type="project" value="UniProtKB-UniRule"/>
</dbReference>
<dbReference type="EMBL" id="QUTD01010257">
    <property type="protein sequence ID" value="RHY41299.1"/>
    <property type="molecule type" value="Genomic_DNA"/>
</dbReference>
<evidence type="ECO:0000256" key="4">
    <source>
        <dbReference type="ARBA" id="ARBA00022728"/>
    </source>
</evidence>
<evidence type="ECO:0000313" key="10">
    <source>
        <dbReference type="EMBL" id="RHY06400.1"/>
    </source>
</evidence>
<dbReference type="GO" id="GO:0030628">
    <property type="term" value="F:pre-mRNA 3'-splice site binding"/>
    <property type="evidence" value="ECO:0007669"/>
    <property type="project" value="UniProtKB-UniRule"/>
</dbReference>
<evidence type="ECO:0000313" key="16">
    <source>
        <dbReference type="Proteomes" id="UP000266196"/>
    </source>
</evidence>
<dbReference type="InterPro" id="IPR039974">
    <property type="entry name" value="Splicing_factor_SLU7"/>
</dbReference>
<feature type="compositionally biased region" description="Basic and acidic residues" evidence="8">
    <location>
        <begin position="15"/>
        <end position="38"/>
    </location>
</feature>
<feature type="compositionally biased region" description="Acidic residues" evidence="8">
    <location>
        <begin position="201"/>
        <end position="223"/>
    </location>
</feature>
<dbReference type="Proteomes" id="UP000266643">
    <property type="component" value="Unassembled WGS sequence"/>
</dbReference>
<evidence type="ECO:0000256" key="6">
    <source>
        <dbReference type="ARBA" id="ARBA00023242"/>
    </source>
</evidence>
<comment type="caution">
    <text evidence="12">The sequence shown here is derived from an EMBL/GenBank/DDBJ whole genome shotgun (WGS) entry which is preliminary data.</text>
</comment>
<keyword evidence="5 7" id="KW-0508">mRNA splicing</keyword>
<dbReference type="Proteomes" id="UP000266196">
    <property type="component" value="Unassembled WGS sequence"/>
</dbReference>
<feature type="compositionally biased region" description="Polar residues" evidence="8">
    <location>
        <begin position="1"/>
        <end position="11"/>
    </location>
</feature>
<comment type="similarity">
    <text evidence="2 7">Belongs to the SLU7 family.</text>
</comment>
<feature type="compositionally biased region" description="Basic and acidic residues" evidence="8">
    <location>
        <begin position="545"/>
        <end position="558"/>
    </location>
</feature>
<dbReference type="AlphaFoldDB" id="A0A397CYW2"/>
<sequence>MSSVVASTERLNTADLRKKKDLDEARKNGTLPPEKDADGNLINPHNPDYISKRPWYLGESGSSLTHQINPKKNQVLSMADADSLNIRALKQTLHRKKFTKGACTNCGATTHKAVECVERPRKVGAWKSNKNLAADEVIVDVRSGRYGKLTFDAKRDAWLGYNADEHQATVDRFEKMEQVRKTKRIQEMNKDGTTAHHDGDSGADSDSDGGGDDDEFSDEEEFVDKDGGRVIAKRVSRQGGVGGAQMMITARNLRIREDTAKYLRNLNPNSAFYDPKTRSMRDNPNPDLNVDEATFQGDNFVRHSGDAVKLAKTQLFAWEAAEKGVIQDGELHPQATPSAAEFMRQQYEAKKIKLQHDKRTAMLEKYGEQTPAPPKELLLAASEAYVEYARDGRVVKGMEKGVAKSKYVEDVHENNHVHVWGSWYDKRARAWGFACCRSTVRKSYCTGEAGKAAAARASDEALEESAPVVAREALPLAASGDQPALVLSSRTELYGDAKDAPTLDPVKLKEAEKKLKKQQQQKKDGGSKRKYESMQDDGVDAETMEVYRRNKTKRDDPMAHFLQGDDLLPHE</sequence>
<dbReference type="Proteomes" id="UP000266239">
    <property type="component" value="Unassembled WGS sequence"/>
</dbReference>
<feature type="region of interest" description="Disordered" evidence="8">
    <location>
        <begin position="510"/>
        <end position="571"/>
    </location>
</feature>
<evidence type="ECO:0000313" key="11">
    <source>
        <dbReference type="EMBL" id="RHY41299.1"/>
    </source>
</evidence>
<keyword evidence="3 7" id="KW-0507">mRNA processing</keyword>
<dbReference type="Proteomes" id="UP000283543">
    <property type="component" value="Unassembled WGS sequence"/>
</dbReference>
<evidence type="ECO:0000256" key="3">
    <source>
        <dbReference type="ARBA" id="ARBA00022664"/>
    </source>
</evidence>
<gene>
    <name evidence="10" type="ORF">DYB25_004330</name>
    <name evidence="11" type="ORF">DYB30_004161</name>
    <name evidence="14" type="ORF">DYB31_012638</name>
    <name evidence="13" type="ORF">DYB34_006666</name>
    <name evidence="12" type="ORF">DYB38_004057</name>
</gene>
<dbReference type="EMBL" id="QUTB01003149">
    <property type="protein sequence ID" value="RHY69406.1"/>
    <property type="molecule type" value="Genomic_DNA"/>
</dbReference>
<evidence type="ECO:0000313" key="12">
    <source>
        <dbReference type="EMBL" id="RHY55518.1"/>
    </source>
</evidence>
<evidence type="ECO:0000256" key="5">
    <source>
        <dbReference type="ARBA" id="ARBA00023187"/>
    </source>
</evidence>
<comment type="function">
    <text evidence="7">Involved in pre-mRNA splicing.</text>
</comment>
<evidence type="ECO:0000313" key="18">
    <source>
        <dbReference type="Proteomes" id="UP000266643"/>
    </source>
</evidence>
<evidence type="ECO:0000256" key="7">
    <source>
        <dbReference type="RuleBase" id="RU367071"/>
    </source>
</evidence>
<evidence type="ECO:0000259" key="9">
    <source>
        <dbReference type="Pfam" id="PF11708"/>
    </source>
</evidence>
<feature type="compositionally biased region" description="Acidic residues" evidence="8">
    <location>
        <begin position="534"/>
        <end position="543"/>
    </location>
</feature>
<evidence type="ECO:0000256" key="2">
    <source>
        <dbReference type="ARBA" id="ARBA00007203"/>
    </source>
</evidence>
<dbReference type="EMBL" id="QUTA01007622">
    <property type="protein sequence ID" value="RHY06400.1"/>
    <property type="molecule type" value="Genomic_DNA"/>
</dbReference>
<evidence type="ECO:0000313" key="13">
    <source>
        <dbReference type="EMBL" id="RHY69406.1"/>
    </source>
</evidence>
<dbReference type="GO" id="GO:0005681">
    <property type="term" value="C:spliceosomal complex"/>
    <property type="evidence" value="ECO:0007669"/>
    <property type="project" value="UniProtKB-UniRule"/>
</dbReference>
<organism evidence="12 15">
    <name type="scientific">Aphanomyces astaci</name>
    <name type="common">Crayfish plague agent</name>
    <dbReference type="NCBI Taxonomy" id="112090"/>
    <lineage>
        <taxon>Eukaryota</taxon>
        <taxon>Sar</taxon>
        <taxon>Stramenopiles</taxon>
        <taxon>Oomycota</taxon>
        <taxon>Saprolegniomycetes</taxon>
        <taxon>Saprolegniales</taxon>
        <taxon>Verrucalvaceae</taxon>
        <taxon>Aphanomyces</taxon>
    </lineage>
</organism>
<dbReference type="Pfam" id="PF11708">
    <property type="entry name" value="Slu7"/>
    <property type="match status" value="1"/>
</dbReference>
<feature type="region of interest" description="Disordered" evidence="8">
    <location>
        <begin position="1"/>
        <end position="46"/>
    </location>
</feature>
<evidence type="ECO:0000313" key="14">
    <source>
        <dbReference type="EMBL" id="RHZ30756.1"/>
    </source>
</evidence>
<dbReference type="VEuPathDB" id="FungiDB:H257_03154"/>
<accession>A0A397CYW2</accession>
<dbReference type="PANTHER" id="PTHR12942">
    <property type="entry name" value="STEP II SPLICING FACTOR SLU7"/>
    <property type="match status" value="1"/>
</dbReference>
<feature type="compositionally biased region" description="Basic and acidic residues" evidence="8">
    <location>
        <begin position="521"/>
        <end position="533"/>
    </location>
</feature>
<dbReference type="Proteomes" id="UP000265716">
    <property type="component" value="Unassembled WGS sequence"/>
</dbReference>
<evidence type="ECO:0000313" key="19">
    <source>
        <dbReference type="Proteomes" id="UP000283543"/>
    </source>
</evidence>